<dbReference type="SUPFAM" id="SSF53474">
    <property type="entry name" value="alpha/beta-Hydrolases"/>
    <property type="match status" value="1"/>
</dbReference>
<evidence type="ECO:0000256" key="4">
    <source>
        <dbReference type="ARBA" id="ARBA00007920"/>
    </source>
</evidence>
<dbReference type="GO" id="GO:0016020">
    <property type="term" value="C:membrane"/>
    <property type="evidence" value="ECO:0007669"/>
    <property type="project" value="UniProtKB-SubCell"/>
</dbReference>
<gene>
    <name evidence="10" type="ORF">TOPH_07319</name>
</gene>
<keyword evidence="5" id="KW-0256">Endoplasmic reticulum</keyword>
<dbReference type="GO" id="GO:0005739">
    <property type="term" value="C:mitochondrion"/>
    <property type="evidence" value="ECO:0007669"/>
    <property type="project" value="UniProtKB-SubCell"/>
</dbReference>
<keyword evidence="7" id="KW-0472">Membrane</keyword>
<evidence type="ECO:0000256" key="1">
    <source>
        <dbReference type="ARBA" id="ARBA00004173"/>
    </source>
</evidence>
<name>A0A0L0N203_TOLOC</name>
<feature type="domain" description="DUF676" evidence="9">
    <location>
        <begin position="138"/>
        <end position="207"/>
    </location>
</feature>
<dbReference type="Proteomes" id="UP000036947">
    <property type="component" value="Unassembled WGS sequence"/>
</dbReference>
<comment type="caution">
    <text evidence="10">The sequence shown here is derived from an EMBL/GenBank/DDBJ whole genome shotgun (WGS) entry which is preliminary data.</text>
</comment>
<dbReference type="PANTHER" id="PTHR48182">
    <property type="entry name" value="PROTEIN SERAC1"/>
    <property type="match status" value="1"/>
</dbReference>
<evidence type="ECO:0000256" key="7">
    <source>
        <dbReference type="ARBA" id="ARBA00023136"/>
    </source>
</evidence>
<organism evidence="10 11">
    <name type="scientific">Tolypocladium ophioglossoides (strain CBS 100239)</name>
    <name type="common">Snaketongue truffleclub</name>
    <name type="synonym">Elaphocordyceps ophioglossoides</name>
    <dbReference type="NCBI Taxonomy" id="1163406"/>
    <lineage>
        <taxon>Eukaryota</taxon>
        <taxon>Fungi</taxon>
        <taxon>Dikarya</taxon>
        <taxon>Ascomycota</taxon>
        <taxon>Pezizomycotina</taxon>
        <taxon>Sordariomycetes</taxon>
        <taxon>Hypocreomycetidae</taxon>
        <taxon>Hypocreales</taxon>
        <taxon>Ophiocordycipitaceae</taxon>
        <taxon>Tolypocladium</taxon>
    </lineage>
</organism>
<proteinExistence type="inferred from homology"/>
<protein>
    <submittedName>
        <fullName evidence="10">Protein SERAC1</fullName>
    </submittedName>
</protein>
<dbReference type="OrthoDB" id="7464126at2759"/>
<comment type="similarity">
    <text evidence="4">Belongs to the putative lipase ROG1 family.</text>
</comment>
<keyword evidence="11" id="KW-1185">Reference proteome</keyword>
<evidence type="ECO:0000256" key="2">
    <source>
        <dbReference type="ARBA" id="ARBA00004240"/>
    </source>
</evidence>
<evidence type="ECO:0000256" key="8">
    <source>
        <dbReference type="SAM" id="MobiDB-lite"/>
    </source>
</evidence>
<sequence>MGLFRFWKSGRRAADRVKGDGDKSDRRDSGKDKIKKDNEEDLNACMTTFGDLIGETNGLFPLEPVGIAVGTTPPLLDIVAVHGLGGHWQKTWTAENGKLWLRDFLPARLRDINIKAAIWSYGYNADTALSAAVTDLTDEAEMLLDRIKGERDSTEEKARPIVFIAHSLGGILIKKAIIRAQERSDLYGELLSKIHGIIFLGTPHCGSDVAWWASIPANLLRALQLGTGTNTAYLKALTTNSAEFSLISQQWVERSKNLTIRTFYETEMLCGVLVVDKGSARLNLANETAVGLAGSNHRTLCKFESAGSQRYKPVLNAVKQLAGEVRHRAMANADSA</sequence>
<evidence type="ECO:0000256" key="3">
    <source>
        <dbReference type="ARBA" id="ARBA00004370"/>
    </source>
</evidence>
<feature type="non-terminal residue" evidence="10">
    <location>
        <position position="336"/>
    </location>
</feature>
<evidence type="ECO:0000256" key="6">
    <source>
        <dbReference type="ARBA" id="ARBA00023128"/>
    </source>
</evidence>
<feature type="region of interest" description="Disordered" evidence="8">
    <location>
        <begin position="13"/>
        <end position="35"/>
    </location>
</feature>
<dbReference type="InterPro" id="IPR029058">
    <property type="entry name" value="AB_hydrolase_fold"/>
</dbReference>
<dbReference type="PANTHER" id="PTHR48182:SF2">
    <property type="entry name" value="PROTEIN SERAC1"/>
    <property type="match status" value="1"/>
</dbReference>
<dbReference type="EMBL" id="LFRF01000029">
    <property type="protein sequence ID" value="KND88024.1"/>
    <property type="molecule type" value="Genomic_DNA"/>
</dbReference>
<keyword evidence="6" id="KW-0496">Mitochondrion</keyword>
<evidence type="ECO:0000313" key="11">
    <source>
        <dbReference type="Proteomes" id="UP000036947"/>
    </source>
</evidence>
<dbReference type="GO" id="GO:0005783">
    <property type="term" value="C:endoplasmic reticulum"/>
    <property type="evidence" value="ECO:0007669"/>
    <property type="project" value="UniProtKB-SubCell"/>
</dbReference>
<dbReference type="InterPro" id="IPR052374">
    <property type="entry name" value="SERAC1"/>
</dbReference>
<evidence type="ECO:0000259" key="9">
    <source>
        <dbReference type="Pfam" id="PF05057"/>
    </source>
</evidence>
<evidence type="ECO:0000256" key="5">
    <source>
        <dbReference type="ARBA" id="ARBA00022824"/>
    </source>
</evidence>
<dbReference type="Gene3D" id="3.40.50.1820">
    <property type="entry name" value="alpha/beta hydrolase"/>
    <property type="match status" value="1"/>
</dbReference>
<dbReference type="AlphaFoldDB" id="A0A0L0N203"/>
<reference evidence="10 11" key="1">
    <citation type="journal article" date="2015" name="BMC Genomics">
        <title>The genome of the truffle-parasite Tolypocladium ophioglossoides and the evolution of antifungal peptaibiotics.</title>
        <authorList>
            <person name="Quandt C.A."/>
            <person name="Bushley K.E."/>
            <person name="Spatafora J.W."/>
        </authorList>
    </citation>
    <scope>NUCLEOTIDE SEQUENCE [LARGE SCALE GENOMIC DNA]</scope>
    <source>
        <strain evidence="10 11">CBS 100239</strain>
    </source>
</reference>
<evidence type="ECO:0000313" key="10">
    <source>
        <dbReference type="EMBL" id="KND88024.1"/>
    </source>
</evidence>
<dbReference type="InterPro" id="IPR007751">
    <property type="entry name" value="DUF676_lipase-like"/>
</dbReference>
<comment type="subcellular location">
    <subcellularLocation>
        <location evidence="2">Endoplasmic reticulum</location>
    </subcellularLocation>
    <subcellularLocation>
        <location evidence="3">Membrane</location>
    </subcellularLocation>
    <subcellularLocation>
        <location evidence="1">Mitochondrion</location>
    </subcellularLocation>
</comment>
<dbReference type="Pfam" id="PF05057">
    <property type="entry name" value="DUF676"/>
    <property type="match status" value="1"/>
</dbReference>
<accession>A0A0L0N203</accession>